<dbReference type="InterPro" id="IPR011251">
    <property type="entry name" value="Luciferase-like_dom"/>
</dbReference>
<dbReference type="STRING" id="1212545.SARL_04893"/>
<dbReference type="Gene3D" id="3.20.20.30">
    <property type="entry name" value="Luciferase-like domain"/>
    <property type="match status" value="1"/>
</dbReference>
<dbReference type="EMBL" id="BKAV01000014">
    <property type="protein sequence ID" value="GEQ00391.1"/>
    <property type="molecule type" value="Genomic_DNA"/>
</dbReference>
<dbReference type="InterPro" id="IPR019949">
    <property type="entry name" value="CmoO-like"/>
</dbReference>
<reference evidence="4 5" key="1">
    <citation type="submission" date="2018-06" db="EMBL/GenBank/DDBJ databases">
        <authorList>
            <consortium name="Pathogen Informatics"/>
            <person name="Doyle S."/>
        </authorList>
    </citation>
    <scope>NUCLEOTIDE SEQUENCE [LARGE SCALE GENOMIC DNA]</scope>
    <source>
        <strain evidence="4 5">NCTC12413</strain>
    </source>
</reference>
<dbReference type="RefSeq" id="WP_103388760.1">
    <property type="nucleotide sequence ID" value="NZ_BKAV01000014.1"/>
</dbReference>
<dbReference type="EMBL" id="UGZE01000001">
    <property type="protein sequence ID" value="SUJ11318.1"/>
    <property type="molecule type" value="Genomic_DNA"/>
</dbReference>
<comment type="similarity">
    <text evidence="1">To bacterial alkanal monooxygenase alpha and beta chains.</text>
</comment>
<sequence length="339" mass="37661">MVALSILDQSPIEQHESVQDGLKRTIELSQIADELNYMRYFVAEHHNISEVVGTSPEILVTHLLSKTERINIGSGGVMLQHYNPFKVVEQFHLMSQLAPGRVDLGVGKAPGGFPLATKALQLELQNPPIPFEEKLHLLNQFNSNSFPKDHEFKQLQTANRSDDIPKPNIFVLGGSASSAELAAKEQVNFIFAYFINSSKDALEEAARVYKQLFPEGIFVVAAAAVVVENDADKQQVEEGRTNYRVNLAEGKSLTVNTIEQVEAFRTQSSEALTVEEQKIDVIHGSKQEVEVELQQLVIEGYVDELMLHMPVQSHALRVKTVKQLAPSNKIINNTKAGII</sequence>
<evidence type="ECO:0000313" key="6">
    <source>
        <dbReference type="Proteomes" id="UP000321598"/>
    </source>
</evidence>
<accession>A0A380C287</accession>
<feature type="domain" description="Luciferase-like" evidence="2">
    <location>
        <begin position="15"/>
        <end position="233"/>
    </location>
</feature>
<dbReference type="AlphaFoldDB" id="A0A380C287"/>
<reference evidence="3 6" key="2">
    <citation type="submission" date="2019-07" db="EMBL/GenBank/DDBJ databases">
        <title>Whole genome shotgun sequence of Staphylococcus arlettae NBRC 109765.</title>
        <authorList>
            <person name="Hosoyama A."/>
            <person name="Uohara A."/>
            <person name="Ohji S."/>
            <person name="Ichikawa N."/>
        </authorList>
    </citation>
    <scope>NUCLEOTIDE SEQUENCE [LARGE SCALE GENOMIC DNA]</scope>
    <source>
        <strain evidence="3 6">NBRC 109765</strain>
    </source>
</reference>
<name>A0A380C287_9STAP</name>
<evidence type="ECO:0000313" key="3">
    <source>
        <dbReference type="EMBL" id="GEQ00391.1"/>
    </source>
</evidence>
<gene>
    <name evidence="4" type="primary">luxA_1</name>
    <name evidence="3" type="synonym">ytmO</name>
    <name evidence="4" type="ORF">NCTC12413_00566</name>
    <name evidence="3" type="ORF">SAR03_14280</name>
</gene>
<dbReference type="GO" id="GO:0005829">
    <property type="term" value="C:cytosol"/>
    <property type="evidence" value="ECO:0007669"/>
    <property type="project" value="TreeGrafter"/>
</dbReference>
<protein>
    <submittedName>
        <fullName evidence="4">Oxidoreductase</fullName>
        <ecNumber evidence="4">1.14.14.3</ecNumber>
    </submittedName>
</protein>
<dbReference type="OrthoDB" id="9780518at2"/>
<dbReference type="EC" id="1.14.14.3" evidence="4"/>
<dbReference type="Proteomes" id="UP000254956">
    <property type="component" value="Unassembled WGS sequence"/>
</dbReference>
<dbReference type="InterPro" id="IPR050766">
    <property type="entry name" value="Bact_Lucif_Oxidored"/>
</dbReference>
<evidence type="ECO:0000313" key="4">
    <source>
        <dbReference type="EMBL" id="SUJ11318.1"/>
    </source>
</evidence>
<evidence type="ECO:0000256" key="1">
    <source>
        <dbReference type="ARBA" id="ARBA00007789"/>
    </source>
</evidence>
<dbReference type="InterPro" id="IPR036661">
    <property type="entry name" value="Luciferase-like_sf"/>
</dbReference>
<keyword evidence="4" id="KW-0560">Oxidoreductase</keyword>
<dbReference type="NCBIfam" id="TIGR03558">
    <property type="entry name" value="oxido_grp_1"/>
    <property type="match status" value="1"/>
</dbReference>
<evidence type="ECO:0000259" key="2">
    <source>
        <dbReference type="Pfam" id="PF00296"/>
    </source>
</evidence>
<proteinExistence type="predicted"/>
<organism evidence="4 5">
    <name type="scientific">Staphylococcus arlettae</name>
    <dbReference type="NCBI Taxonomy" id="29378"/>
    <lineage>
        <taxon>Bacteria</taxon>
        <taxon>Bacillati</taxon>
        <taxon>Bacillota</taxon>
        <taxon>Bacilli</taxon>
        <taxon>Bacillales</taxon>
        <taxon>Staphylococcaceae</taxon>
        <taxon>Staphylococcus</taxon>
    </lineage>
</organism>
<dbReference type="GO" id="GO:0047646">
    <property type="term" value="F:alkanal monooxygenase (FMN-linked) activity"/>
    <property type="evidence" value="ECO:0007669"/>
    <property type="project" value="UniProtKB-EC"/>
</dbReference>
<keyword evidence="6" id="KW-1185">Reference proteome</keyword>
<dbReference type="SUPFAM" id="SSF51679">
    <property type="entry name" value="Bacterial luciferase-like"/>
    <property type="match status" value="1"/>
</dbReference>
<dbReference type="Proteomes" id="UP000321598">
    <property type="component" value="Unassembled WGS sequence"/>
</dbReference>
<dbReference type="PANTHER" id="PTHR30137:SF20">
    <property type="entry name" value="N-ACETYL-S-ALKYLCYSTEINE MONOOXYGENASE"/>
    <property type="match status" value="1"/>
</dbReference>
<dbReference type="PANTHER" id="PTHR30137">
    <property type="entry name" value="LUCIFERASE-LIKE MONOOXYGENASE"/>
    <property type="match status" value="1"/>
</dbReference>
<dbReference type="Pfam" id="PF00296">
    <property type="entry name" value="Bac_luciferase"/>
    <property type="match status" value="1"/>
</dbReference>
<evidence type="ECO:0000313" key="5">
    <source>
        <dbReference type="Proteomes" id="UP000254956"/>
    </source>
</evidence>